<name>A0A5J5JZQ5_9ACTN</name>
<gene>
    <name evidence="2" type="ORF">F5972_24995</name>
</gene>
<evidence type="ECO:0000256" key="1">
    <source>
        <dbReference type="SAM" id="MobiDB-lite"/>
    </source>
</evidence>
<dbReference type="EMBL" id="VYTZ01000009">
    <property type="protein sequence ID" value="KAA9375980.1"/>
    <property type="molecule type" value="Genomic_DNA"/>
</dbReference>
<proteinExistence type="predicted"/>
<evidence type="ECO:0000313" key="2">
    <source>
        <dbReference type="EMBL" id="KAA9375980.1"/>
    </source>
</evidence>
<feature type="region of interest" description="Disordered" evidence="1">
    <location>
        <begin position="1"/>
        <end position="32"/>
    </location>
</feature>
<accession>A0A5J5JZQ5</accession>
<dbReference type="RefSeq" id="WP_138461658.1">
    <property type="nucleotide sequence ID" value="NZ_VYTZ01000009.1"/>
</dbReference>
<evidence type="ECO:0000313" key="3">
    <source>
        <dbReference type="Proteomes" id="UP000327011"/>
    </source>
</evidence>
<dbReference type="AlphaFoldDB" id="A0A5J5JZQ5"/>
<dbReference type="Proteomes" id="UP000327011">
    <property type="component" value="Unassembled WGS sequence"/>
</dbReference>
<protein>
    <submittedName>
        <fullName evidence="2">Uncharacterized protein</fullName>
    </submittedName>
</protein>
<keyword evidence="3" id="KW-1185">Reference proteome</keyword>
<organism evidence="2 3">
    <name type="scientific">Microbispora cellulosiformans</name>
    <dbReference type="NCBI Taxonomy" id="2614688"/>
    <lineage>
        <taxon>Bacteria</taxon>
        <taxon>Bacillati</taxon>
        <taxon>Actinomycetota</taxon>
        <taxon>Actinomycetes</taxon>
        <taxon>Streptosporangiales</taxon>
        <taxon>Streptosporangiaceae</taxon>
        <taxon>Microbispora</taxon>
    </lineage>
</organism>
<reference evidence="2 3" key="1">
    <citation type="submission" date="2019-09" db="EMBL/GenBank/DDBJ databases">
        <title>Screening of Novel Bioactive Compounds from Soil-Associated.</title>
        <authorList>
            <person name="Gong X."/>
        </authorList>
    </citation>
    <scope>NUCLEOTIDE SEQUENCE [LARGE SCALE GENOMIC DNA]</scope>
    <source>
        <strain evidence="2 3">Gxj-6</strain>
    </source>
</reference>
<comment type="caution">
    <text evidence="2">The sequence shown here is derived from an EMBL/GenBank/DDBJ whole genome shotgun (WGS) entry which is preliminary data.</text>
</comment>
<sequence length="274" mass="30425">MPSTDTIATNTTPGDLQVSGTEPPSFKTTPRTAATSHLPLDVAENAFRLLMQGPEPLSVDGSRVCADLLRRTIPLDELRAILLHPSCGRKTRDEVWRHLITQSRTHHGGWTIAVVALALPMLRRLVRTLSETVTADREDLEAEVLACYLDALDRVNLAWTHPLLRLFRLTRFAVLRAYAVKPPELLTDPDPAHDESLVYPAGHPDLLLAEAVRQQIITAEAAELIGLTRLENLPLSVYCRHRGLLYCAVLKRRQRAEARLAKALIDGQLSLPSL</sequence>